<dbReference type="EMBL" id="JASAOG010000092">
    <property type="protein sequence ID" value="KAK0052770.1"/>
    <property type="molecule type" value="Genomic_DNA"/>
</dbReference>
<reference evidence="1" key="1">
    <citation type="journal article" date="2023" name="PLoS Negl. Trop. Dis.">
        <title>A genome sequence for Biomphalaria pfeifferi, the major vector snail for the human-infecting parasite Schistosoma mansoni.</title>
        <authorList>
            <person name="Bu L."/>
            <person name="Lu L."/>
            <person name="Laidemitt M.R."/>
            <person name="Zhang S.M."/>
            <person name="Mutuku M."/>
            <person name="Mkoji G."/>
            <person name="Steinauer M."/>
            <person name="Loker E.S."/>
        </authorList>
    </citation>
    <scope>NUCLEOTIDE SEQUENCE</scope>
    <source>
        <strain evidence="1">KasaAsao</strain>
    </source>
</reference>
<comment type="caution">
    <text evidence="1">The sequence shown here is derived from an EMBL/GenBank/DDBJ whole genome shotgun (WGS) entry which is preliminary data.</text>
</comment>
<dbReference type="AlphaFoldDB" id="A0AAD8BFZ5"/>
<reference evidence="1" key="2">
    <citation type="submission" date="2023-04" db="EMBL/GenBank/DDBJ databases">
        <authorList>
            <person name="Bu L."/>
            <person name="Lu L."/>
            <person name="Laidemitt M.R."/>
            <person name="Zhang S.M."/>
            <person name="Mutuku M."/>
            <person name="Mkoji G."/>
            <person name="Steinauer M."/>
            <person name="Loker E.S."/>
        </authorList>
    </citation>
    <scope>NUCLEOTIDE SEQUENCE</scope>
    <source>
        <strain evidence="1">KasaAsao</strain>
        <tissue evidence="1">Whole Snail</tissue>
    </source>
</reference>
<evidence type="ECO:0000313" key="2">
    <source>
        <dbReference type="Proteomes" id="UP001233172"/>
    </source>
</evidence>
<evidence type="ECO:0000313" key="1">
    <source>
        <dbReference type="EMBL" id="KAK0052770.1"/>
    </source>
</evidence>
<gene>
    <name evidence="1" type="ORF">Bpfe_017886</name>
</gene>
<keyword evidence="2" id="KW-1185">Reference proteome</keyword>
<protein>
    <submittedName>
        <fullName evidence="1">Uncharacterized protein</fullName>
    </submittedName>
</protein>
<organism evidence="1 2">
    <name type="scientific">Biomphalaria pfeifferi</name>
    <name type="common">Bloodfluke planorb</name>
    <name type="synonym">Freshwater snail</name>
    <dbReference type="NCBI Taxonomy" id="112525"/>
    <lineage>
        <taxon>Eukaryota</taxon>
        <taxon>Metazoa</taxon>
        <taxon>Spiralia</taxon>
        <taxon>Lophotrochozoa</taxon>
        <taxon>Mollusca</taxon>
        <taxon>Gastropoda</taxon>
        <taxon>Heterobranchia</taxon>
        <taxon>Euthyneura</taxon>
        <taxon>Panpulmonata</taxon>
        <taxon>Hygrophila</taxon>
        <taxon>Lymnaeoidea</taxon>
        <taxon>Planorbidae</taxon>
        <taxon>Biomphalaria</taxon>
    </lineage>
</organism>
<proteinExistence type="predicted"/>
<dbReference type="Proteomes" id="UP001233172">
    <property type="component" value="Unassembled WGS sequence"/>
</dbReference>
<accession>A0AAD8BFZ5</accession>
<name>A0AAD8BFZ5_BIOPF</name>
<sequence>MSSKLQTNLKTTALNPGLYQFLHPPSLPSAFPRGPDTEANRRRGEKEAMLQYSWDHRRVSHGQSGLWDGPNVISRLPMQFREDALTVWNQTSRTNLSFKTLSHMALNRTASVSQNIVTHGLKQNSQCFSKHCNTWP</sequence>